<sequence>MANERWKDDIAYAMTPFKLITWPIGVWPLQVYNIYSLLRCVLGTCCASLVVILSFMEIYLGCTDVEQNIDCLMLICCGVLGVLKTTRFRIYANSLINNYKSALNDYLTIVNRKERDIMRKHAFIGRYLCCSMLCFSYFSCLIYAIIPLMNYDQGNRNVTDEDTILMYTVPSRCTLEYFKFPKSIYRITILIEEFIMILTTTANLGNDALFLNITLHVCGQVNILRINFTNFDVTSPQKYKRFNTLIQRHQYLIRLARELADLISFILLIELFIISILLCIMGFQFTLALKVNDTFMVGKSLMVLSAFLSQLTLYSVIGNYLRSEMEEIGLSIYQSTWYSYPKEITKNVIYILMQTKSPIALEAGKFVIVNLSTYMSILKTSFSYLSVLRIMLEV</sequence>
<comment type="subcellular location">
    <subcellularLocation>
        <location evidence="1 10">Cell membrane</location>
        <topology evidence="1 10">Multi-pass membrane protein</topology>
    </subcellularLocation>
</comment>
<dbReference type="Proteomes" id="UP000479987">
    <property type="component" value="Unassembled WGS sequence"/>
</dbReference>
<evidence type="ECO:0000256" key="4">
    <source>
        <dbReference type="ARBA" id="ARBA00022692"/>
    </source>
</evidence>
<dbReference type="InterPro" id="IPR004117">
    <property type="entry name" value="7tm6_olfct_rcpt"/>
</dbReference>
<keyword evidence="12" id="KW-1185">Reference proteome</keyword>
<dbReference type="Pfam" id="PF02949">
    <property type="entry name" value="7tm_6"/>
    <property type="match status" value="1"/>
</dbReference>
<comment type="similarity">
    <text evidence="10">Belongs to the insect chemoreceptor superfamily. Heteromeric odorant receptor channel (TC 1.A.69) family.</text>
</comment>
<keyword evidence="4 10" id="KW-0812">Transmembrane</keyword>
<evidence type="ECO:0000256" key="8">
    <source>
        <dbReference type="ARBA" id="ARBA00023170"/>
    </source>
</evidence>
<feature type="transmembrane region" description="Helical" evidence="10">
    <location>
        <begin position="124"/>
        <end position="146"/>
    </location>
</feature>
<keyword evidence="6 10" id="KW-1133">Transmembrane helix</keyword>
<evidence type="ECO:0000256" key="10">
    <source>
        <dbReference type="RuleBase" id="RU351113"/>
    </source>
</evidence>
<reference evidence="11 12" key="1">
    <citation type="submission" date="2019-08" db="EMBL/GenBank/DDBJ databases">
        <title>High quality draft denovo assembly of Nylanderia fulva.</title>
        <authorList>
            <person name="Vargo E.L."/>
            <person name="Tarone A.M."/>
            <person name="Konganti K.R."/>
        </authorList>
    </citation>
    <scope>NUCLEOTIDE SEQUENCE [LARGE SCALE GENOMIC DNA]</scope>
    <source>
        <strain evidence="11">TAMU-Nful-2015</strain>
        <tissue evidence="11">Whole body</tissue>
    </source>
</reference>
<dbReference type="AlphaFoldDB" id="A0A6G1LNV2"/>
<name>A0A6G1LNV2_9HYME</name>
<feature type="transmembrane region" description="Helical" evidence="10">
    <location>
        <begin position="36"/>
        <end position="60"/>
    </location>
</feature>
<dbReference type="GO" id="GO:0004984">
    <property type="term" value="F:olfactory receptor activity"/>
    <property type="evidence" value="ECO:0007669"/>
    <property type="project" value="InterPro"/>
</dbReference>
<proteinExistence type="inferred from homology"/>
<keyword evidence="3 10" id="KW-0716">Sensory transduction</keyword>
<organism evidence="11 12">
    <name type="scientific">Nylanderia fulva</name>
    <dbReference type="NCBI Taxonomy" id="613905"/>
    <lineage>
        <taxon>Eukaryota</taxon>
        <taxon>Metazoa</taxon>
        <taxon>Ecdysozoa</taxon>
        <taxon>Arthropoda</taxon>
        <taxon>Hexapoda</taxon>
        <taxon>Insecta</taxon>
        <taxon>Pterygota</taxon>
        <taxon>Neoptera</taxon>
        <taxon>Endopterygota</taxon>
        <taxon>Hymenoptera</taxon>
        <taxon>Apocrita</taxon>
        <taxon>Aculeata</taxon>
        <taxon>Formicoidea</taxon>
        <taxon>Formicidae</taxon>
        <taxon>Formicinae</taxon>
        <taxon>Nylanderia</taxon>
    </lineage>
</organism>
<evidence type="ECO:0000256" key="2">
    <source>
        <dbReference type="ARBA" id="ARBA00022475"/>
    </source>
</evidence>
<dbReference type="PANTHER" id="PTHR21137:SF35">
    <property type="entry name" value="ODORANT RECEPTOR 19A-RELATED"/>
    <property type="match status" value="1"/>
</dbReference>
<comment type="caution">
    <text evidence="10">Lacks conserved residue(s) required for the propagation of feature annotation.</text>
</comment>
<dbReference type="EMBL" id="SGBU01000059">
    <property type="protein sequence ID" value="KAF3054276.1"/>
    <property type="molecule type" value="Genomic_DNA"/>
</dbReference>
<gene>
    <name evidence="11" type="primary">Or-147</name>
    <name evidence="11" type="synonym">Nful_v1.0-Or-147</name>
    <name evidence="11" type="ORF">NFUL_NFUL000379</name>
</gene>
<feature type="transmembrane region" description="Helical" evidence="10">
    <location>
        <begin position="301"/>
        <end position="321"/>
    </location>
</feature>
<feature type="transmembrane region" description="Helical" evidence="10">
    <location>
        <begin position="262"/>
        <end position="289"/>
    </location>
</feature>
<dbReference type="PANTHER" id="PTHR21137">
    <property type="entry name" value="ODORANT RECEPTOR"/>
    <property type="match status" value="1"/>
</dbReference>
<evidence type="ECO:0000313" key="11">
    <source>
        <dbReference type="EMBL" id="KAF3054276.1"/>
    </source>
</evidence>
<evidence type="ECO:0000256" key="5">
    <source>
        <dbReference type="ARBA" id="ARBA00022725"/>
    </source>
</evidence>
<evidence type="ECO:0000256" key="7">
    <source>
        <dbReference type="ARBA" id="ARBA00023136"/>
    </source>
</evidence>
<accession>A0A6G1LNV2</accession>
<evidence type="ECO:0000313" key="12">
    <source>
        <dbReference type="Proteomes" id="UP000479987"/>
    </source>
</evidence>
<evidence type="ECO:0000256" key="1">
    <source>
        <dbReference type="ARBA" id="ARBA00004651"/>
    </source>
</evidence>
<dbReference type="GO" id="GO:0005886">
    <property type="term" value="C:plasma membrane"/>
    <property type="evidence" value="ECO:0007669"/>
    <property type="project" value="UniProtKB-SubCell"/>
</dbReference>
<keyword evidence="8 10" id="KW-0675">Receptor</keyword>
<protein>
    <recommendedName>
        <fullName evidence="10">Odorant receptor</fullName>
    </recommendedName>
</protein>
<comment type="caution">
    <text evidence="11">The sequence shown here is derived from an EMBL/GenBank/DDBJ whole genome shotgun (WGS) entry which is preliminary data.</text>
</comment>
<keyword evidence="7 10" id="KW-0472">Membrane</keyword>
<dbReference type="GO" id="GO:0005549">
    <property type="term" value="F:odorant binding"/>
    <property type="evidence" value="ECO:0007669"/>
    <property type="project" value="InterPro"/>
</dbReference>
<feature type="transmembrane region" description="Helical" evidence="10">
    <location>
        <begin position="72"/>
        <end position="92"/>
    </location>
</feature>
<evidence type="ECO:0000256" key="9">
    <source>
        <dbReference type="ARBA" id="ARBA00023224"/>
    </source>
</evidence>
<evidence type="ECO:0000256" key="3">
    <source>
        <dbReference type="ARBA" id="ARBA00022606"/>
    </source>
</evidence>
<evidence type="ECO:0000256" key="6">
    <source>
        <dbReference type="ARBA" id="ARBA00022989"/>
    </source>
</evidence>
<keyword evidence="9 10" id="KW-0807">Transducer</keyword>
<dbReference type="GO" id="GO:0007165">
    <property type="term" value="P:signal transduction"/>
    <property type="evidence" value="ECO:0007669"/>
    <property type="project" value="UniProtKB-KW"/>
</dbReference>
<keyword evidence="5 10" id="KW-0552">Olfaction</keyword>
<keyword evidence="2" id="KW-1003">Cell membrane</keyword>